<dbReference type="FunFam" id="2.60.40.10:FF:000339">
    <property type="entry name" value="Plexin A2"/>
    <property type="match status" value="1"/>
</dbReference>
<evidence type="ECO:0000256" key="15">
    <source>
        <dbReference type="SAM" id="Phobius"/>
    </source>
</evidence>
<evidence type="ECO:0000256" key="10">
    <source>
        <dbReference type="ARBA" id="ARBA00023157"/>
    </source>
</evidence>
<dbReference type="CDD" id="cd01180">
    <property type="entry name" value="IPT_plexin_repeat1"/>
    <property type="match status" value="1"/>
</dbReference>
<dbReference type="CDD" id="cd00603">
    <property type="entry name" value="IPT_PCSR"/>
    <property type="match status" value="1"/>
</dbReference>
<comment type="similarity">
    <text evidence="2">Belongs to the plexin family.</text>
</comment>
<dbReference type="Pfam" id="PF24479">
    <property type="entry name" value="PSI_PlexinA-B"/>
    <property type="match status" value="1"/>
</dbReference>
<dbReference type="FunFam" id="3.10.20.90:FF:000018">
    <property type="entry name" value="Plexin A2"/>
    <property type="match status" value="1"/>
</dbReference>
<keyword evidence="19" id="KW-1185">Reference proteome</keyword>
<dbReference type="CDD" id="cd01179">
    <property type="entry name" value="IPT_plexin_repeat2"/>
    <property type="match status" value="1"/>
</dbReference>
<dbReference type="GO" id="GO:0017154">
    <property type="term" value="F:semaphorin receptor activity"/>
    <property type="evidence" value="ECO:0007669"/>
    <property type="project" value="InterPro"/>
</dbReference>
<name>A0A401RHM2_CHIPU</name>
<evidence type="ECO:0000256" key="1">
    <source>
        <dbReference type="ARBA" id="ARBA00004251"/>
    </source>
</evidence>
<evidence type="ECO:0000259" key="16">
    <source>
        <dbReference type="SMART" id="SM00423"/>
    </source>
</evidence>
<dbReference type="SMART" id="SM00429">
    <property type="entry name" value="IPT"/>
    <property type="match status" value="4"/>
</dbReference>
<evidence type="ECO:0000256" key="5">
    <source>
        <dbReference type="ARBA" id="ARBA00022692"/>
    </source>
</evidence>
<dbReference type="Pfam" id="PF20170">
    <property type="entry name" value="Plexin_RBD"/>
    <property type="match status" value="1"/>
</dbReference>
<accession>A0A401RHM2</accession>
<feature type="domain" description="PSI" evidence="16">
    <location>
        <begin position="215"/>
        <end position="262"/>
    </location>
</feature>
<dbReference type="FunFam" id="2.60.40.10:FF:000695">
    <property type="entry name" value="Plexin A2"/>
    <property type="match status" value="1"/>
</dbReference>
<dbReference type="SUPFAM" id="SSF48350">
    <property type="entry name" value="GTPase activation domain, GAP"/>
    <property type="match status" value="1"/>
</dbReference>
<dbReference type="SMART" id="SM00423">
    <property type="entry name" value="PSI"/>
    <property type="match status" value="3"/>
</dbReference>
<keyword evidence="10" id="KW-1015">Disulfide bond</keyword>
<dbReference type="InterPro" id="IPR015943">
    <property type="entry name" value="WD40/YVTN_repeat-like_dom_sf"/>
</dbReference>
<reference evidence="18 19" key="1">
    <citation type="journal article" date="2018" name="Nat. Ecol. Evol.">
        <title>Shark genomes provide insights into elasmobranch evolution and the origin of vertebrates.</title>
        <authorList>
            <person name="Hara Y"/>
            <person name="Yamaguchi K"/>
            <person name="Onimaru K"/>
            <person name="Kadota M"/>
            <person name="Koyanagi M"/>
            <person name="Keeley SD"/>
            <person name="Tatsumi K"/>
            <person name="Tanaka K"/>
            <person name="Motone F"/>
            <person name="Kageyama Y"/>
            <person name="Nozu R"/>
            <person name="Adachi N"/>
            <person name="Nishimura O"/>
            <person name="Nakagawa R"/>
            <person name="Tanegashima C"/>
            <person name="Kiyatake I"/>
            <person name="Matsumoto R"/>
            <person name="Murakumo K"/>
            <person name="Nishida K"/>
            <person name="Terakita A"/>
            <person name="Kuratani S"/>
            <person name="Sato K"/>
            <person name="Hyodo S Kuraku.S."/>
        </authorList>
    </citation>
    <scope>NUCLEOTIDE SEQUENCE [LARGE SCALE GENOMIC DNA]</scope>
</reference>
<dbReference type="Gene3D" id="2.130.10.10">
    <property type="entry name" value="YVTN repeat-like/Quinoprotein amine dehydrogenase"/>
    <property type="match status" value="1"/>
</dbReference>
<evidence type="ECO:0000256" key="3">
    <source>
        <dbReference type="ARBA" id="ARBA00022475"/>
    </source>
</evidence>
<dbReference type="OrthoDB" id="125363at2759"/>
<dbReference type="GO" id="GO:0009653">
    <property type="term" value="P:anatomical structure morphogenesis"/>
    <property type="evidence" value="ECO:0007669"/>
    <property type="project" value="UniProtKB-ARBA"/>
</dbReference>
<dbReference type="FunFam" id="2.60.40.10:FF:000131">
    <property type="entry name" value="Plexin A2"/>
    <property type="match status" value="1"/>
</dbReference>
<dbReference type="SUPFAM" id="SSF101912">
    <property type="entry name" value="Sema domain"/>
    <property type="match status" value="1"/>
</dbReference>
<dbReference type="InterPro" id="IPR013783">
    <property type="entry name" value="Ig-like_fold"/>
</dbReference>
<evidence type="ECO:0000256" key="14">
    <source>
        <dbReference type="SAM" id="Coils"/>
    </source>
</evidence>
<keyword evidence="8 15" id="KW-1133">Transmembrane helix</keyword>
<organism evidence="18 19">
    <name type="scientific">Chiloscyllium punctatum</name>
    <name type="common">Brownbanded bambooshark</name>
    <name type="synonym">Hemiscyllium punctatum</name>
    <dbReference type="NCBI Taxonomy" id="137246"/>
    <lineage>
        <taxon>Eukaryota</taxon>
        <taxon>Metazoa</taxon>
        <taxon>Chordata</taxon>
        <taxon>Craniata</taxon>
        <taxon>Vertebrata</taxon>
        <taxon>Chondrichthyes</taxon>
        <taxon>Elasmobranchii</taxon>
        <taxon>Galeomorphii</taxon>
        <taxon>Galeoidea</taxon>
        <taxon>Orectolobiformes</taxon>
        <taxon>Hemiscylliidae</taxon>
        <taxon>Chiloscyllium</taxon>
    </lineage>
</organism>
<dbReference type="FunFam" id="1.10.506.10:FF:000006">
    <property type="entry name" value="Plexin A1"/>
    <property type="match status" value="1"/>
</dbReference>
<dbReference type="InterPro" id="IPR008936">
    <property type="entry name" value="Rho_GTPase_activation_prot"/>
</dbReference>
<evidence type="ECO:0000256" key="13">
    <source>
        <dbReference type="ARBA" id="ARBA00070716"/>
    </source>
</evidence>
<evidence type="ECO:0000256" key="11">
    <source>
        <dbReference type="ARBA" id="ARBA00023180"/>
    </source>
</evidence>
<feature type="domain" description="PSI" evidence="16">
    <location>
        <begin position="363"/>
        <end position="416"/>
    </location>
</feature>
<keyword evidence="4" id="KW-0597">Phosphoprotein</keyword>
<feature type="domain" description="IPT/TIG" evidence="17">
    <location>
        <begin position="513"/>
        <end position="598"/>
    </location>
</feature>
<dbReference type="GO" id="GO:0002116">
    <property type="term" value="C:semaphorin receptor complex"/>
    <property type="evidence" value="ECO:0007669"/>
    <property type="project" value="TreeGrafter"/>
</dbReference>
<dbReference type="Proteomes" id="UP000287033">
    <property type="component" value="Unassembled WGS sequence"/>
</dbReference>
<dbReference type="FunFam" id="1.10.506.10:FF:000005">
    <property type="entry name" value="Plexin A1"/>
    <property type="match status" value="1"/>
</dbReference>
<dbReference type="Pfam" id="PF18020">
    <property type="entry name" value="TIG_2"/>
    <property type="match status" value="1"/>
</dbReference>
<dbReference type="InterPro" id="IPR014756">
    <property type="entry name" value="Ig_E-set"/>
</dbReference>
<dbReference type="InterPro" id="IPR013548">
    <property type="entry name" value="Plexin_cytoplasmic_RasGAP_dom"/>
</dbReference>
<dbReference type="InterPro" id="IPR041019">
    <property type="entry name" value="TIG1_plexin"/>
</dbReference>
<feature type="domain" description="IPT/TIG" evidence="17">
    <location>
        <begin position="702"/>
        <end position="797"/>
    </location>
</feature>
<keyword evidence="9 15" id="KW-0472">Membrane</keyword>
<dbReference type="Pfam" id="PF08337">
    <property type="entry name" value="Plexin_cytopl"/>
    <property type="match status" value="1"/>
</dbReference>
<feature type="transmembrane region" description="Helical" evidence="15">
    <location>
        <begin position="798"/>
        <end position="820"/>
    </location>
</feature>
<dbReference type="FunFam" id="2.60.40.10:FF:000123">
    <property type="entry name" value="Plexin A1"/>
    <property type="match status" value="1"/>
</dbReference>
<evidence type="ECO:0000256" key="4">
    <source>
        <dbReference type="ARBA" id="ARBA00022553"/>
    </source>
</evidence>
<evidence type="ECO:0000256" key="9">
    <source>
        <dbReference type="ARBA" id="ARBA00023136"/>
    </source>
</evidence>
<keyword evidence="6" id="KW-0732">Signal</keyword>
<dbReference type="InterPro" id="IPR031148">
    <property type="entry name" value="Plexin"/>
</dbReference>
<dbReference type="OMA" id="KYNEQLM"/>
<keyword evidence="11" id="KW-0325">Glycoprotein</keyword>
<comment type="caution">
    <text evidence="18">The sequence shown here is derived from an EMBL/GenBank/DDBJ whole genome shotgun (WGS) entry which is preliminary data.</text>
</comment>
<sequence length="1454" mass="163384">MMVCAHPDESFLLFLEQIRVDGPPSDGAHYETINVMLDRRMILRDMGFSTDQQYLYVMSERQLSRVPVESCEQYETCSKCLSSGDPHCGWCVLHNMCSRRDKCERATEPYRFAASIDQCVKLSIQPNSISASEHSVPLILKVSDVPDLSAGVVCAFGGLTEVDGQRMGDKIMCISPAAKDVPPILADQDWIGVSLQLKSRETGKMFASTEFKFFNCSVHQLCLSCVTSAFRCHWCKYRNLCTHDPSICSFQEGRVNASEDCPQLVPSDEILIPVGEVKPITLKARNLPQPQSGQRGYECILNVQGVTQRVPALRFNSSSVQCQNSSYHYDTMDISDLPIEFSVVWNGNFIIDNPADIKVHLYKCDALRESCGLCLKANQKFECGWCRGEGRCTLRQHCPIAASQWLDLSSKNMKCTNPRITKVTPMSGPQEGGTQVTIHGVNLGLDFLDIANNVRVAGVQCIPLLDGYVIAEQIVCEMGEARPHKESGPVQLCVGECKPEFMTESSQQYTFVKPSLEDLKPNRGPESGGTMVTITGRYLGAGSNVNVLFGNQTCEFYRRSVSEVVCVSAPSLHGTGPVRVSVSVDRAQMEDSLYFEFIDDPTVLRIEPEWSIASGNTSLTVFGTNLDIIQEPRIRVKHNNRESLNVCEVLNSTTMTCRAPALTHEYRPGIDTVERPDEFGFVFDNVQTLLIYNNTNFIFYPNPTFEPLSTTGMLEQKPGSPIILKGRNLLPPAAGGAKLNYTVLIGDTPCAVTVSETQLLCEPPNLSGQLRVLVQVGGLQFSPGMVHVISDSLLTLPAIISIAAGGGLLLVIVVIVLIAYKRKSRENDLTLKRLQMQMDNLESRVALECKEAFAELQTDINELTSDLDRAGIPYLDYRTYAMRVLFPGIEDHPVLRELEVPGNGQQNVEKALKLFGQLINNKVFLLTFIRTLELQRSFSMRDRGNVASLIMTALQGKLEYATDVLKRLLSDLIEKNLESKNHPKLLLRRTESVAEKMLTNWFAFLLHKFLKECAGEPLFMLYCAIKQQMEKGPIDAITGEARYSLSEDKLIRQQTEYKTLILNCVNPENENSPEIPVKVLNCDTITQVKEKILDSSYKNVPYSQRPRAVDMDLEWRQGRMARVVLQDEDITTKIENDWKRLNTLAHYQVSDRSVVALVPKQTSSYNVPTTTSMCRTSISRYDSTLRYTGSPDSLRSRAPMITPDLESGVKVWHLVKNHDHGDQKEGDRGSKMVSEIYLTRLLATKGTLQKFVDDLFETLFSTVHRGSALPLAIKYMFDFLDEQADRHVIHDTDVRHTWKSNCLPLRFWVNVIKNPQFVFDIHKSSITDACLSVVAQTFMDSCSTSEHRLGKDSPSNKLLYAKDIPNYKSWVERYYADIAKMSAISDQDMNAYLAEQSRLHVNEFNMLSALNEIYSYVTKYSEEITAALEQDEQARRQRLAYKVEQLIVAMSLES</sequence>
<dbReference type="STRING" id="137246.A0A401RHM2"/>
<proteinExistence type="inferred from homology"/>
<keyword evidence="7" id="KW-0677">Repeat</keyword>
<comment type="subcellular location">
    <subcellularLocation>
        <location evidence="1">Cell membrane</location>
        <topology evidence="1">Single-pass type I membrane protein</topology>
    </subcellularLocation>
</comment>
<comment type="function">
    <text evidence="12">Coreceptor for SEMA3A and SEMA6A. Necessary for signaling by SEMA6A and class 3 semaphorins and subsequent remodeling of the cytoskeleton. Plays a role in axon guidance, invasive growth and cell migration. Class 3 semaphorins bind to a complex composed of a neuropilin and a plexin. The plexin modulates the affinity of the complex for specific semaphorins, and its cytoplasmic domain is required for the activation of down-stream signaling events in the cytoplasm.</text>
</comment>
<dbReference type="Gene3D" id="1.10.506.10">
    <property type="entry name" value="GTPase Activation - p120gap, domain 1"/>
    <property type="match status" value="1"/>
</dbReference>
<dbReference type="GO" id="GO:0007399">
    <property type="term" value="P:nervous system development"/>
    <property type="evidence" value="ECO:0007669"/>
    <property type="project" value="UniProtKB-ARBA"/>
</dbReference>
<dbReference type="Gene3D" id="3.10.20.90">
    <property type="entry name" value="Phosphatidylinositol 3-kinase Catalytic Subunit, Chain A, domain 1"/>
    <property type="match status" value="1"/>
</dbReference>
<evidence type="ECO:0000256" key="12">
    <source>
        <dbReference type="ARBA" id="ARBA00056694"/>
    </source>
</evidence>
<dbReference type="InterPro" id="IPR041362">
    <property type="entry name" value="TIG2_plexin"/>
</dbReference>
<dbReference type="GO" id="GO:0030334">
    <property type="term" value="P:regulation of cell migration"/>
    <property type="evidence" value="ECO:0007669"/>
    <property type="project" value="TreeGrafter"/>
</dbReference>
<feature type="domain" description="IPT/TIG" evidence="17">
    <location>
        <begin position="600"/>
        <end position="700"/>
    </location>
</feature>
<dbReference type="Pfam" id="PF01437">
    <property type="entry name" value="PSI"/>
    <property type="match status" value="2"/>
</dbReference>
<evidence type="ECO:0000256" key="7">
    <source>
        <dbReference type="ARBA" id="ARBA00022737"/>
    </source>
</evidence>
<dbReference type="Pfam" id="PF17960">
    <property type="entry name" value="TIG_plexin"/>
    <property type="match status" value="1"/>
</dbReference>
<dbReference type="InterPro" id="IPR002909">
    <property type="entry name" value="IPT_dom"/>
</dbReference>
<dbReference type="InterPro" id="IPR016201">
    <property type="entry name" value="PSI"/>
</dbReference>
<dbReference type="EMBL" id="BEZZ01001335">
    <property type="protein sequence ID" value="GCC17658.1"/>
    <property type="molecule type" value="Genomic_DNA"/>
</dbReference>
<dbReference type="PANTHER" id="PTHR22625:SF37">
    <property type="entry name" value="PLEXIN-A2"/>
    <property type="match status" value="1"/>
</dbReference>
<feature type="domain" description="IPT/TIG" evidence="17">
    <location>
        <begin position="417"/>
        <end position="512"/>
    </location>
</feature>
<keyword evidence="5 15" id="KW-0812">Transmembrane</keyword>
<evidence type="ECO:0000256" key="8">
    <source>
        <dbReference type="ARBA" id="ARBA00022989"/>
    </source>
</evidence>
<keyword evidence="14" id="KW-0175">Coiled coil</keyword>
<dbReference type="InterPro" id="IPR036352">
    <property type="entry name" value="Semap_dom_sf"/>
</dbReference>
<feature type="domain" description="PSI" evidence="16">
    <location>
        <begin position="70"/>
        <end position="120"/>
    </location>
</feature>
<dbReference type="CDD" id="cd01181">
    <property type="entry name" value="IPT_plexin_repeat3"/>
    <property type="match status" value="1"/>
</dbReference>
<gene>
    <name evidence="18" type="ORF">chiPu_0017631</name>
</gene>
<evidence type="ECO:0000313" key="19">
    <source>
        <dbReference type="Proteomes" id="UP000287033"/>
    </source>
</evidence>
<dbReference type="FunFam" id="2.60.40.10:FF:000071">
    <property type="entry name" value="Plexin A2"/>
    <property type="match status" value="1"/>
</dbReference>
<keyword evidence="3" id="KW-1003">Cell membrane</keyword>
<dbReference type="SUPFAM" id="SSF81296">
    <property type="entry name" value="E set domains"/>
    <property type="match status" value="4"/>
</dbReference>
<dbReference type="PANTHER" id="PTHR22625">
    <property type="entry name" value="PLEXIN"/>
    <property type="match status" value="1"/>
</dbReference>
<dbReference type="Gene3D" id="2.60.40.10">
    <property type="entry name" value="Immunoglobulins"/>
    <property type="match status" value="5"/>
</dbReference>
<evidence type="ECO:0000313" key="18">
    <source>
        <dbReference type="EMBL" id="GCC17658.1"/>
    </source>
</evidence>
<dbReference type="Pfam" id="PF01833">
    <property type="entry name" value="TIG"/>
    <property type="match status" value="4"/>
</dbReference>
<feature type="coiled-coil region" evidence="14">
    <location>
        <begin position="824"/>
        <end position="851"/>
    </location>
</feature>
<dbReference type="InterPro" id="IPR046800">
    <property type="entry name" value="Plexin_RBD"/>
</dbReference>
<dbReference type="CDD" id="cd12790">
    <property type="entry name" value="RasGAP_plexin_A"/>
    <property type="match status" value="1"/>
</dbReference>
<dbReference type="SUPFAM" id="SSF103575">
    <property type="entry name" value="Plexin repeat"/>
    <property type="match status" value="2"/>
</dbReference>
<dbReference type="GO" id="GO:0005886">
    <property type="term" value="C:plasma membrane"/>
    <property type="evidence" value="ECO:0007669"/>
    <property type="project" value="UniProtKB-SubCell"/>
</dbReference>
<evidence type="ECO:0000256" key="6">
    <source>
        <dbReference type="ARBA" id="ARBA00022729"/>
    </source>
</evidence>
<protein>
    <recommendedName>
        <fullName evidence="13">Plexin-A2</fullName>
    </recommendedName>
</protein>
<evidence type="ECO:0000259" key="17">
    <source>
        <dbReference type="SMART" id="SM00429"/>
    </source>
</evidence>
<evidence type="ECO:0000256" key="2">
    <source>
        <dbReference type="ARBA" id="ARBA00010297"/>
    </source>
</evidence>
<dbReference type="InterPro" id="IPR002165">
    <property type="entry name" value="Plexin_repeat"/>
</dbReference>